<keyword evidence="1" id="KW-0175">Coiled coil</keyword>
<dbReference type="Pfam" id="PF14129">
    <property type="entry name" value="DUF4296"/>
    <property type="match status" value="1"/>
</dbReference>
<evidence type="ECO:0000256" key="1">
    <source>
        <dbReference type="SAM" id="Coils"/>
    </source>
</evidence>
<reference evidence="3" key="1">
    <citation type="submission" date="2022-05" db="EMBL/GenBank/DDBJ databases">
        <authorList>
            <person name="Sun X."/>
        </authorList>
    </citation>
    <scope>NUCLEOTIDE SEQUENCE</scope>
    <source>
        <strain evidence="3">Ai-910</strain>
    </source>
</reference>
<feature type="domain" description="DUF4296" evidence="2">
    <location>
        <begin position="26"/>
        <end position="110"/>
    </location>
</feature>
<proteinExistence type="predicted"/>
<evidence type="ECO:0000259" key="2">
    <source>
        <dbReference type="Pfam" id="PF14129"/>
    </source>
</evidence>
<dbReference type="RefSeq" id="WP_250723612.1">
    <property type="nucleotide sequence ID" value="NZ_CP098400.1"/>
</dbReference>
<gene>
    <name evidence="3" type="ORF">M9189_12235</name>
</gene>
<evidence type="ECO:0000313" key="4">
    <source>
        <dbReference type="Proteomes" id="UP001056426"/>
    </source>
</evidence>
<accession>A0A9J6ZNY2</accession>
<dbReference type="InterPro" id="IPR025381">
    <property type="entry name" value="DUF4296"/>
</dbReference>
<organism evidence="3 4">
    <name type="scientific">Xiashengella succiniciproducens</name>
    <dbReference type="NCBI Taxonomy" id="2949635"/>
    <lineage>
        <taxon>Bacteria</taxon>
        <taxon>Pseudomonadati</taxon>
        <taxon>Bacteroidota</taxon>
        <taxon>Bacteroidia</taxon>
        <taxon>Marinilabiliales</taxon>
        <taxon>Marinilabiliaceae</taxon>
        <taxon>Xiashengella</taxon>
    </lineage>
</organism>
<dbReference type="PROSITE" id="PS51257">
    <property type="entry name" value="PROKAR_LIPOPROTEIN"/>
    <property type="match status" value="1"/>
</dbReference>
<feature type="coiled-coil region" evidence="1">
    <location>
        <begin position="99"/>
        <end position="137"/>
    </location>
</feature>
<dbReference type="AlphaFoldDB" id="A0A9J6ZNY2"/>
<name>A0A9J6ZNY2_9BACT</name>
<evidence type="ECO:0000313" key="3">
    <source>
        <dbReference type="EMBL" id="URW79620.1"/>
    </source>
</evidence>
<dbReference type="Proteomes" id="UP001056426">
    <property type="component" value="Chromosome"/>
</dbReference>
<protein>
    <submittedName>
        <fullName evidence="3">DUF4296 domain-containing protein</fullName>
    </submittedName>
</protein>
<sequence>MLKVRLYLSILIVALSVTACNRYKVPKGYPRPKEMAEILADIHMADATLIYMPGYRISGNSDISGSYKYVLEKHGLTTAEFDTIRRWYVSNPQLYDKVYEMVIERLSQAEADVKILMERERLALEQALNEAEKLKNGNLWQGSSSIKISNLDTLATGHLFRIDVDTLNLAGAIRFSAGYKFLHDDESRNTRIMLSAFYNDSVADTVYKSIDISFQRRVAELMLKLKNDTFPKYIEGNLLLQDSLNKASVEIDEISIKVVRDSLKLQNKGTRADELQMVTEEVQIQ</sequence>
<dbReference type="KEGG" id="alkq:M9189_12235"/>
<dbReference type="EMBL" id="CP098400">
    <property type="protein sequence ID" value="URW79620.1"/>
    <property type="molecule type" value="Genomic_DNA"/>
</dbReference>
<reference evidence="3" key="2">
    <citation type="submission" date="2022-06" db="EMBL/GenBank/DDBJ databases">
        <title>Xiashengella guii gen. nov. sp. nov., a bacterium isolated form anaerobic digestion tank.</title>
        <authorList>
            <person name="Huang H."/>
        </authorList>
    </citation>
    <scope>NUCLEOTIDE SEQUENCE</scope>
    <source>
        <strain evidence="3">Ai-910</strain>
    </source>
</reference>
<keyword evidence="4" id="KW-1185">Reference proteome</keyword>